<dbReference type="GO" id="GO:0005524">
    <property type="term" value="F:ATP binding"/>
    <property type="evidence" value="ECO:0007669"/>
    <property type="project" value="InterPro"/>
</dbReference>
<sequence>MSMDYWLGLMSGTSMDAVDAVLVSFDTNSLA</sequence>
<dbReference type="GO" id="GO:0016773">
    <property type="term" value="F:phosphotransferase activity, alcohol group as acceptor"/>
    <property type="evidence" value="ECO:0007669"/>
    <property type="project" value="InterPro"/>
</dbReference>
<organism evidence="1 2">
    <name type="scientific">Marinobacter nauticus</name>
    <name type="common">Marinobacter hydrocarbonoclasticus</name>
    <name type="synonym">Marinobacter aquaeolei</name>
    <dbReference type="NCBI Taxonomy" id="2743"/>
    <lineage>
        <taxon>Bacteria</taxon>
        <taxon>Pseudomonadati</taxon>
        <taxon>Pseudomonadota</taxon>
        <taxon>Gammaproteobacteria</taxon>
        <taxon>Pseudomonadales</taxon>
        <taxon>Marinobacteraceae</taxon>
        <taxon>Marinobacter</taxon>
    </lineage>
</organism>
<feature type="non-terminal residue" evidence="1">
    <location>
        <position position="31"/>
    </location>
</feature>
<dbReference type="EMBL" id="DLYI01000317">
    <property type="protein sequence ID" value="HAC30782.1"/>
    <property type="molecule type" value="Genomic_DNA"/>
</dbReference>
<dbReference type="GO" id="GO:0009254">
    <property type="term" value="P:peptidoglycan turnover"/>
    <property type="evidence" value="ECO:0007669"/>
    <property type="project" value="InterPro"/>
</dbReference>
<evidence type="ECO:0008006" key="3">
    <source>
        <dbReference type="Google" id="ProtNLM"/>
    </source>
</evidence>
<dbReference type="Gene3D" id="3.30.420.40">
    <property type="match status" value="1"/>
</dbReference>
<dbReference type="Pfam" id="PF03702">
    <property type="entry name" value="AnmK"/>
    <property type="match status" value="1"/>
</dbReference>
<name>A0A3B8WS68_MARNT</name>
<dbReference type="InterPro" id="IPR005338">
    <property type="entry name" value="Anhydro_N_Ac-Mur_kinase"/>
</dbReference>
<dbReference type="AlphaFoldDB" id="A0A3B8WS68"/>
<gene>
    <name evidence="1" type="ORF">DCF82_23695</name>
</gene>
<dbReference type="GO" id="GO:0006040">
    <property type="term" value="P:amino sugar metabolic process"/>
    <property type="evidence" value="ECO:0007669"/>
    <property type="project" value="InterPro"/>
</dbReference>
<evidence type="ECO:0000313" key="1">
    <source>
        <dbReference type="EMBL" id="HAC30782.1"/>
    </source>
</evidence>
<reference evidence="1 2" key="1">
    <citation type="journal article" date="2018" name="Nat. Biotechnol.">
        <title>A standardized bacterial taxonomy based on genome phylogeny substantially revises the tree of life.</title>
        <authorList>
            <person name="Parks D.H."/>
            <person name="Chuvochina M."/>
            <person name="Waite D.W."/>
            <person name="Rinke C."/>
            <person name="Skarshewski A."/>
            <person name="Chaumeil P.A."/>
            <person name="Hugenholtz P."/>
        </authorList>
    </citation>
    <scope>NUCLEOTIDE SEQUENCE [LARGE SCALE GENOMIC DNA]</scope>
    <source>
        <strain evidence="1">UBA9049</strain>
    </source>
</reference>
<comment type="caution">
    <text evidence="1">The sequence shown here is derived from an EMBL/GenBank/DDBJ whole genome shotgun (WGS) entry which is preliminary data.</text>
</comment>
<protein>
    <recommendedName>
        <fullName evidence="3">Anhydro-N-acetylmuramic acid kinase</fullName>
    </recommendedName>
</protein>
<proteinExistence type="predicted"/>
<dbReference type="Proteomes" id="UP000261325">
    <property type="component" value="Unassembled WGS sequence"/>
</dbReference>
<evidence type="ECO:0000313" key="2">
    <source>
        <dbReference type="Proteomes" id="UP000261325"/>
    </source>
</evidence>
<accession>A0A3B8WS68</accession>